<comment type="caution">
    <text evidence="3">The sequence shown here is derived from an EMBL/GenBank/DDBJ whole genome shotgun (WGS) entry which is preliminary data.</text>
</comment>
<dbReference type="AlphaFoldDB" id="A0A1E5P7R1"/>
<feature type="coiled-coil region" evidence="1">
    <location>
        <begin position="87"/>
        <end position="132"/>
    </location>
</feature>
<accession>A0A1E5P7R1</accession>
<reference evidence="3 4" key="1">
    <citation type="submission" date="2016-08" db="EMBL/GenBank/DDBJ databases">
        <title>Complete genome sequence of Streptomyces agglomeratus strain 6-3-2, a novel anti-MRSA actinomycete isolated from Wuli of Tebit, China.</title>
        <authorList>
            <person name="Chen X."/>
        </authorList>
    </citation>
    <scope>NUCLEOTIDE SEQUENCE [LARGE SCALE GENOMIC DNA]</scope>
    <source>
        <strain evidence="3 4">6-3-2</strain>
    </source>
</reference>
<feature type="region of interest" description="Disordered" evidence="2">
    <location>
        <begin position="208"/>
        <end position="229"/>
    </location>
</feature>
<feature type="compositionally biased region" description="Basic and acidic residues" evidence="2">
    <location>
        <begin position="212"/>
        <end position="221"/>
    </location>
</feature>
<dbReference type="RefSeq" id="WP_069927464.1">
    <property type="nucleotide sequence ID" value="NZ_MEHI01000001.1"/>
</dbReference>
<dbReference type="EMBL" id="MEHJ01000001">
    <property type="protein sequence ID" value="OEJ25555.1"/>
    <property type="molecule type" value="Genomic_DNA"/>
</dbReference>
<dbReference type="STRING" id="285458.BGM19_22155"/>
<dbReference type="Proteomes" id="UP000095759">
    <property type="component" value="Unassembled WGS sequence"/>
</dbReference>
<proteinExistence type="predicted"/>
<protein>
    <submittedName>
        <fullName evidence="3">Uncharacterized protein</fullName>
    </submittedName>
</protein>
<keyword evidence="4" id="KW-1185">Reference proteome</keyword>
<evidence type="ECO:0000256" key="1">
    <source>
        <dbReference type="SAM" id="Coils"/>
    </source>
</evidence>
<evidence type="ECO:0000313" key="4">
    <source>
        <dbReference type="Proteomes" id="UP000095759"/>
    </source>
</evidence>
<evidence type="ECO:0000256" key="2">
    <source>
        <dbReference type="SAM" id="MobiDB-lite"/>
    </source>
</evidence>
<gene>
    <name evidence="3" type="ORF">AS594_14660</name>
</gene>
<dbReference type="OrthoDB" id="4338694at2"/>
<organism evidence="3 4">
    <name type="scientific">Streptomyces agglomeratus</name>
    <dbReference type="NCBI Taxonomy" id="285458"/>
    <lineage>
        <taxon>Bacteria</taxon>
        <taxon>Bacillati</taxon>
        <taxon>Actinomycetota</taxon>
        <taxon>Actinomycetes</taxon>
        <taxon>Kitasatosporales</taxon>
        <taxon>Streptomycetaceae</taxon>
        <taxon>Streptomyces</taxon>
    </lineage>
</organism>
<sequence>MVQPPWIDPKESLHYKEVYRDIAHSVALLKLDVTALSSSFTGLKFDITAIALGLTLVKADFTLIKMDEKGITLAGKQKVTFPWADQKKRLEERIDNERDRNAKRSQEIRNELKRIEKLKEGITEKKAEANAAHKSGEKAELFRIRSEIGKLTTDIDKAEATVRKKVREIGRISGVQAKLDKLERDKKQAKISQEEIVKAARLSRDSLAGLSKEMRSTRREMANLGSTVG</sequence>
<keyword evidence="1" id="KW-0175">Coiled coil</keyword>
<feature type="coiled-coil region" evidence="1">
    <location>
        <begin position="172"/>
        <end position="199"/>
    </location>
</feature>
<name>A0A1E5P7R1_9ACTN</name>
<evidence type="ECO:0000313" key="3">
    <source>
        <dbReference type="EMBL" id="OEJ25555.1"/>
    </source>
</evidence>